<organism evidence="1 2">
    <name type="scientific">Spirodela intermedia</name>
    <name type="common">Intermediate duckweed</name>
    <dbReference type="NCBI Taxonomy" id="51605"/>
    <lineage>
        <taxon>Eukaryota</taxon>
        <taxon>Viridiplantae</taxon>
        <taxon>Streptophyta</taxon>
        <taxon>Embryophyta</taxon>
        <taxon>Tracheophyta</taxon>
        <taxon>Spermatophyta</taxon>
        <taxon>Magnoliopsida</taxon>
        <taxon>Liliopsida</taxon>
        <taxon>Araceae</taxon>
        <taxon>Lemnoideae</taxon>
        <taxon>Spirodela</taxon>
    </lineage>
</organism>
<evidence type="ECO:0000313" key="1">
    <source>
        <dbReference type="EMBL" id="CAA7396722.1"/>
    </source>
</evidence>
<dbReference type="AlphaFoldDB" id="A0A7I8KGR7"/>
<accession>A0A7I8KGR7</accession>
<protein>
    <submittedName>
        <fullName evidence="1">Uncharacterized protein</fullName>
    </submittedName>
</protein>
<reference evidence="1" key="1">
    <citation type="submission" date="2020-02" db="EMBL/GenBank/DDBJ databases">
        <authorList>
            <person name="Scholz U."/>
            <person name="Mascher M."/>
            <person name="Fiebig A."/>
        </authorList>
    </citation>
    <scope>NUCLEOTIDE SEQUENCE</scope>
</reference>
<evidence type="ECO:0000313" key="2">
    <source>
        <dbReference type="Proteomes" id="UP000663760"/>
    </source>
</evidence>
<proteinExistence type="predicted"/>
<name>A0A7I8KGR7_SPIIN</name>
<dbReference type="Proteomes" id="UP000663760">
    <property type="component" value="Chromosome 5"/>
</dbReference>
<keyword evidence="2" id="KW-1185">Reference proteome</keyword>
<gene>
    <name evidence="1" type="ORF">SI8410_05007385</name>
</gene>
<dbReference type="EMBL" id="LR746268">
    <property type="protein sequence ID" value="CAA7396722.1"/>
    <property type="molecule type" value="Genomic_DNA"/>
</dbReference>
<sequence>MWGWAAGVAKVGIRRSAVDVLKMEVHLFGYLLPSLPSDLSGRSPLAGVTWLREGQSTSGNHVAAVDGDRLWSPPSVERKAVISS</sequence>